<dbReference type="GO" id="GO:0016787">
    <property type="term" value="F:hydrolase activity"/>
    <property type="evidence" value="ECO:0007669"/>
    <property type="project" value="UniProtKB-KW"/>
</dbReference>
<proteinExistence type="predicted"/>
<keyword evidence="2" id="KW-1185">Reference proteome</keyword>
<dbReference type="Proteomes" id="UP000245683">
    <property type="component" value="Unassembled WGS sequence"/>
</dbReference>
<reference evidence="2" key="1">
    <citation type="submission" date="2018-05" db="EMBL/GenBank/DDBJ databases">
        <title>Micromonospora globispora sp. nov. and Micromonospora rugosa sp. nov., isolated from marine sediment.</title>
        <authorList>
            <person name="Carro L."/>
            <person name="Aysel V."/>
            <person name="Cetin D."/>
            <person name="Igual J.M."/>
            <person name="Klenk H.-P."/>
            <person name="Trujillo M.E."/>
            <person name="Sahin N."/>
        </authorList>
    </citation>
    <scope>NUCLEOTIDE SEQUENCE [LARGE SCALE GENOMIC DNA]</scope>
    <source>
        <strain evidence="2">S2904</strain>
    </source>
</reference>
<name>A0A317KG67_9ACTN</name>
<dbReference type="AlphaFoldDB" id="A0A317KG67"/>
<gene>
    <name evidence="1" type="ORF">DLJ46_06550</name>
</gene>
<evidence type="ECO:0000313" key="1">
    <source>
        <dbReference type="EMBL" id="PWU50602.1"/>
    </source>
</evidence>
<evidence type="ECO:0000313" key="2">
    <source>
        <dbReference type="Proteomes" id="UP000245683"/>
    </source>
</evidence>
<organism evidence="1 2">
    <name type="scientific">Micromonospora globispora</name>
    <dbReference type="NCBI Taxonomy" id="1450148"/>
    <lineage>
        <taxon>Bacteria</taxon>
        <taxon>Bacillati</taxon>
        <taxon>Actinomycetota</taxon>
        <taxon>Actinomycetes</taxon>
        <taxon>Micromonosporales</taxon>
        <taxon>Micromonosporaceae</taxon>
        <taxon>Micromonospora</taxon>
    </lineage>
</organism>
<sequence length="921" mass="97376">MALLLTKRRRVAAVTATVVAAAAVTTAGLLYNMDDNEPHYRGYLERIGGEEEEEGHGVEGIVGDPESESSEILSSITSVANARLAPYGSVAAGQLSSSLGDFRSLASNGSTWSEVTNLPYDADDPNYRDPNFSNSSGGAGYVAGRVTGLAAGGGYLFAGGANGGVFRKKLNNLDDPADDGKWQAISDSILSLSTGDLEYHDGALWYATGEANTGATSYVGAGVFRNSRAASSDLATAQFTDTDRLGGTELESRGINKVRFDDVTHWAYAGTTRGLWRYPLDKSNKPVAGRTWTNVFMPNPTADSNISQPYKNIVNDVAIDDAGGVLANAAWRNGDASYNGFYYSATGAPNTFTQVNPQGALGYQQVGNTEFAWGTDAAGKKSVLYAVVESPTKLSHSPMTVLYGVFKSASGTLAGPWTQIADSGKLQASGSALSGANGLYYRPGVQAWYNNFILAEPGHPDHVWLGLEEVYETTNGGSNWTTPGPYWNFGLKCWAISDAENTCPQTTHSDQHSVITYGNRVYVGNDGGVKSRPVNGTLDSLGHAKDWANHSQGLGTLQYYSVGVGVDPQRGGYAISGGLQDNGGSLLRGDRKDNQGNAEMVSPFGGDGGDIIVDSKNGCHILDEYVYLELWMTTTCGQTDGSKNAVIDLAVPDANPRFTAPFRPVRGSENTGDHASERWVAGGNSIWTHDLGFSTTEEQAESLANHGWTKRATLGSTGRMVVGLDAVADPTAKQDATKDVVVAAWCGESNCNSGGFTRGVQTNFGGSWHELDLTGLPSRYPSAVHIDSVSGNAATVYLVFNGYNRRFIEGPGAQQDHVWKGVLTKDGKVTWTNESAGTPDVPGTDVVRYGSKLVVGTDYGVMVGTIDSAGAVSDWKRIGGVSGTTGALPLTTVFDLTVGADGYLYAATHGRGIWKTPLSLL</sequence>
<dbReference type="RefSeq" id="WP_109943760.1">
    <property type="nucleotide sequence ID" value="NZ_QGGF01000076.1"/>
</dbReference>
<protein>
    <submittedName>
        <fullName evidence="1">Glycosyl hydrolase</fullName>
    </submittedName>
</protein>
<accession>A0A317KG67</accession>
<comment type="caution">
    <text evidence="1">The sequence shown here is derived from an EMBL/GenBank/DDBJ whole genome shotgun (WGS) entry which is preliminary data.</text>
</comment>
<keyword evidence="1" id="KW-0378">Hydrolase</keyword>
<dbReference type="EMBL" id="QGSV01000106">
    <property type="protein sequence ID" value="PWU50602.1"/>
    <property type="molecule type" value="Genomic_DNA"/>
</dbReference>
<dbReference type="OrthoDB" id="9764804at2"/>